<dbReference type="NCBIfam" id="TIGR01720">
    <property type="entry name" value="NRPS-para261"/>
    <property type="match status" value="1"/>
</dbReference>
<dbReference type="PROSITE" id="PS50075">
    <property type="entry name" value="CARRIER"/>
    <property type="match status" value="3"/>
</dbReference>
<evidence type="ECO:0000259" key="7">
    <source>
        <dbReference type="PROSITE" id="PS50075"/>
    </source>
</evidence>
<evidence type="ECO:0000256" key="1">
    <source>
        <dbReference type="ARBA" id="ARBA00001957"/>
    </source>
</evidence>
<evidence type="ECO:0000256" key="6">
    <source>
        <dbReference type="ARBA" id="ARBA00023194"/>
    </source>
</evidence>
<dbReference type="Gene3D" id="3.40.50.980">
    <property type="match status" value="6"/>
</dbReference>
<evidence type="ECO:0000256" key="2">
    <source>
        <dbReference type="ARBA" id="ARBA00006432"/>
    </source>
</evidence>
<comment type="cofactor">
    <cofactor evidence="1">
        <name>pantetheine 4'-phosphate</name>
        <dbReference type="ChEBI" id="CHEBI:47942"/>
    </cofactor>
</comment>
<dbReference type="RefSeq" id="WP_379867452.1">
    <property type="nucleotide sequence ID" value="NZ_JBHTBW010000080.1"/>
</dbReference>
<feature type="domain" description="Carrier" evidence="7">
    <location>
        <begin position="1989"/>
        <end position="2064"/>
    </location>
</feature>
<keyword evidence="9" id="KW-1185">Reference proteome</keyword>
<dbReference type="PANTHER" id="PTHR45527:SF1">
    <property type="entry name" value="FATTY ACID SYNTHASE"/>
    <property type="match status" value="1"/>
</dbReference>
<feature type="domain" description="Carrier" evidence="7">
    <location>
        <begin position="3010"/>
        <end position="3084"/>
    </location>
</feature>
<dbReference type="CDD" id="cd12117">
    <property type="entry name" value="A_NRPS_Srf_like"/>
    <property type="match status" value="1"/>
</dbReference>
<dbReference type="PROSITE" id="PS00012">
    <property type="entry name" value="PHOSPHOPANTETHEINE"/>
    <property type="match status" value="3"/>
</dbReference>
<reference evidence="9" key="1">
    <citation type="journal article" date="2019" name="Int. J. Syst. Evol. Microbiol.">
        <title>The Global Catalogue of Microorganisms (GCM) 10K type strain sequencing project: providing services to taxonomists for standard genome sequencing and annotation.</title>
        <authorList>
            <consortium name="The Broad Institute Genomics Platform"/>
            <consortium name="The Broad Institute Genome Sequencing Center for Infectious Disease"/>
            <person name="Wu L."/>
            <person name="Ma J."/>
        </authorList>
    </citation>
    <scope>NUCLEOTIDE SEQUENCE [LARGE SCALE GENOMIC DNA]</scope>
    <source>
        <strain evidence="9">CGMCC 1.12942</strain>
    </source>
</reference>
<dbReference type="Gene3D" id="1.10.1200.10">
    <property type="entry name" value="ACP-like"/>
    <property type="match status" value="3"/>
</dbReference>
<organism evidence="8 9">
    <name type="scientific">Laceyella putida</name>
    <dbReference type="NCBI Taxonomy" id="110101"/>
    <lineage>
        <taxon>Bacteria</taxon>
        <taxon>Bacillati</taxon>
        <taxon>Bacillota</taxon>
        <taxon>Bacilli</taxon>
        <taxon>Bacillales</taxon>
        <taxon>Thermoactinomycetaceae</taxon>
        <taxon>Laceyella</taxon>
    </lineage>
</organism>
<dbReference type="InterPro" id="IPR000873">
    <property type="entry name" value="AMP-dep_synth/lig_dom"/>
</dbReference>
<evidence type="ECO:0000256" key="4">
    <source>
        <dbReference type="ARBA" id="ARBA00022553"/>
    </source>
</evidence>
<evidence type="ECO:0000256" key="3">
    <source>
        <dbReference type="ARBA" id="ARBA00022450"/>
    </source>
</evidence>
<dbReference type="CDD" id="cd05930">
    <property type="entry name" value="A_NRPS"/>
    <property type="match status" value="2"/>
</dbReference>
<dbReference type="PRINTS" id="PR00154">
    <property type="entry name" value="AMPBINDING"/>
</dbReference>
<dbReference type="InterPro" id="IPR020459">
    <property type="entry name" value="AMP-binding"/>
</dbReference>
<keyword evidence="3" id="KW-0596">Phosphopantetheine</keyword>
<dbReference type="InterPro" id="IPR009081">
    <property type="entry name" value="PP-bd_ACP"/>
</dbReference>
<dbReference type="InterPro" id="IPR036736">
    <property type="entry name" value="ACP-like_sf"/>
</dbReference>
<evidence type="ECO:0000313" key="9">
    <source>
        <dbReference type="Proteomes" id="UP001596500"/>
    </source>
</evidence>
<dbReference type="CDD" id="cd19543">
    <property type="entry name" value="DCL_NRPS"/>
    <property type="match status" value="1"/>
</dbReference>
<comment type="caution">
    <text evidence="8">The sequence shown here is derived from an EMBL/GenBank/DDBJ whole genome shotgun (WGS) entry which is preliminary data.</text>
</comment>
<dbReference type="SUPFAM" id="SSF52777">
    <property type="entry name" value="CoA-dependent acyltransferases"/>
    <property type="match status" value="8"/>
</dbReference>
<dbReference type="Gene3D" id="3.30.559.30">
    <property type="entry name" value="Nonribosomal peptide synthetase, condensation domain"/>
    <property type="match status" value="4"/>
</dbReference>
<evidence type="ECO:0000256" key="5">
    <source>
        <dbReference type="ARBA" id="ARBA00022737"/>
    </source>
</evidence>
<protein>
    <submittedName>
        <fullName evidence="8">Amino acid adenylation domain-containing protein</fullName>
    </submittedName>
</protein>
<dbReference type="InterPro" id="IPR020806">
    <property type="entry name" value="PKS_PP-bd"/>
</dbReference>
<keyword evidence="4" id="KW-0597">Phosphoprotein</keyword>
<dbReference type="Pfam" id="PF00501">
    <property type="entry name" value="AMP-binding"/>
    <property type="match status" value="3"/>
</dbReference>
<dbReference type="PROSITE" id="PS00455">
    <property type="entry name" value="AMP_BINDING"/>
    <property type="match status" value="3"/>
</dbReference>
<gene>
    <name evidence="8" type="ORF">ACFQNG_18835</name>
</gene>
<dbReference type="Pfam" id="PF00550">
    <property type="entry name" value="PP-binding"/>
    <property type="match status" value="3"/>
</dbReference>
<name>A0ABW2RPY3_9BACL</name>
<dbReference type="InterPro" id="IPR010060">
    <property type="entry name" value="NRPS_synth"/>
</dbReference>
<evidence type="ECO:0000313" key="8">
    <source>
        <dbReference type="EMBL" id="MFC7443125.1"/>
    </source>
</evidence>
<dbReference type="InterPro" id="IPR023213">
    <property type="entry name" value="CAT-like_dom_sf"/>
</dbReference>
<proteinExistence type="inferred from homology"/>
<dbReference type="SMART" id="SM00823">
    <property type="entry name" value="PKS_PP"/>
    <property type="match status" value="3"/>
</dbReference>
<keyword evidence="6" id="KW-0045">Antibiotic biosynthesis</keyword>
<dbReference type="NCBIfam" id="TIGR01733">
    <property type="entry name" value="AA-adenyl-dom"/>
    <property type="match status" value="3"/>
</dbReference>
<dbReference type="SUPFAM" id="SSF56801">
    <property type="entry name" value="Acetyl-CoA synthetase-like"/>
    <property type="match status" value="3"/>
</dbReference>
<dbReference type="EMBL" id="JBHTBW010000080">
    <property type="protein sequence ID" value="MFC7443125.1"/>
    <property type="molecule type" value="Genomic_DNA"/>
</dbReference>
<sequence length="3531" mass="403609">MDKKKIVDIYSLSPMQEAMLFHSLYDQGNSYFMQMVMKVEGELDPGLLEQSMNVLIQRYEVFRTVFLYKKVKKPRQVVLRERQLKVEVHDFTHLPETERAGEFAQLARQDQQKPFDLSKDILWRITIAKMDSERYHIIFSSHHILTDGWCMGIILEDLFETYGRLRKQQAIPPKRVTPYREYIRWLEKQSKEKALDYWKNYLDGVDQLTGLPRQGQEKALEYRLEKASYVLKPALAEGLHDLARTSHVTLNNLFQTIWGVLLQKYNNTEDAVFGTVVSGRNKEIYDIQQIVGLFINTIPVRVKGVGRQSFIELAKEVQQASMAKEAYDYLSLAEVQEQTALRDKLFDHILVFENYDFDRSVFNKYREHIGFDICEAKSTFEKTNYDFNVIVVPGIECQIMFHYNGMCYTPEFVESIFRHFTHIAEQVVECPERPVAEIEVVTEAERRTLLVDFNPPARDYPKHKPVQQLFEEQVDKTPDRIAVKWGTRELTYRELNAHANRLARVLRKRGALPGRMVGLMADRSPEMIIGMLAIVKSGAAYVPIDPTYPQERIQFMLEDCQVSLVVKQPHFCLPPSFMGDVVTLAEETWAEEDGTNLPLMNAPDDMIYVIYTSGSTGKPKGSISRHYNVVRTVIQAGYVDITEEDSVLQLSNYAFDGSVFDIFGALLHGAKLVLVPKEVMLDLNRLTSLIHEEKITLCLMPTALFNTLVDLDATSLRNIRKLFFGGEKASLKHVRKALAVLGNGRLVNAYGPTETTVYATMYPCEPSWMERQIIPIGKPINQTRLYVLNKWNQLQPIGVPGELCISGDGVAKGYLNRPELTAERFVPDPFEPGATMYRTGDLVRWLPDGNIEYLDRMDGQVKIRGHRIELSEIEIKLFEHPAVQKAVVIADRDEHGHSFLNAYVVLDQPCEMSALRQHVMKELPEYMVPDYFVEIEDLPLTPNGKIDKRALPKPTASLRSTAEYVAPANALEAQLKEIFQEILNVERVSVMDNFFQLGGHSLKAMMLVSQVYKQLHVDLPIQEVFVRSTVRDLARYIQEREETEQVQIKPAPVQEFYPASSQQKRLYVVSQLEGMGTSYHMPMAFEMKGQCQPERLERALNRLIARHESLRTSFHLVDGELKQKVHADVDLSLQQVTATSEEEMEERMRSFIRPFALDQAPLFRVGLIRLNPDRSVLMMDMHHIIADGVSMNLLFQDLLRLYQEEDLPPLPLQCKDIAVWQQSEPVQARWKQHEAFWLRELAGELPVLELPTDFPRPPVQRFDGAYVTFSLDPTLTQKVKRLMEEHNVTLYMVLLAIYNVMLSKYTGQEDIIVGSPIAGRSHADMQSVVGMFVNTLAVRNVQKPEQTFAQFLAQVKERVLKMMQHQDYPFEELVEKLDLARDMSRNSLFDTLFAVQNMELPSFTLPGLTLTPLEMEWKQAKFDMSWVVAEGETVQGSVEYSTHLFTETTIQRMIQHFIHIIEQVVEQPQMLLREIALVTEAERQQLLEQFNQTAQPYPKDKPIHELFAEQARCTPDQEAVVYQGQSLTYRELDARSNQLAQLLRERGAGREQIIGLIVPPSLELFVGILGVLKAGAAYLPIDPGYPEERIKYMLEDSQVQLVLTHTGIKGPELDLPALVLDGIRWDEPAPPAVALVNEATDLAYVIYTSGSTGKPKGVMVQHRSLVNLATWHVREFAMTERDRSTKYAGLGFDASVWEIFPSLIVGATIHVIPESLRYDMQGLNRYMEENGITISFLPTQVAEQFMRLENRTLKTLLVGGDRLQQVEPRPYAIINNYGPTENTVVTTSGVVKPGEPLTIGKPISNNRVYVINRDGQLQPVGVPGELCVGGESLARGYLHRPDLTAERFVENPFASGERIYKTGDLVRWLPDGRLEFIGRVDDQVKIRGYRIEPGEITARLLQHPAVREAVALVRQDQGGQSALCAYFTTEGTCDSAELRAHLAQELPDYMIPAHLVPLERLPLTPNGKVDKKALPEPEGMGKEGQEYVPPANPTEERLAAIWQEVLQVEPVGRTDHFFALGGHSLKAMTLTARLQQEWQVDLSLRDLFAHPTVKELAKFIQAQAKTKMEIPPAPVQEHYPVTSVQKRLYVVSQLEGVGTGYNMPLAFRLHGELDVSRLQRASQQLVERHESLRTSFHLVEGELKQKVHSHVPLAMEWIEARDEAEALAQIQQFIRPFALDEAPLFRMGLIRLKSDQHVLVLDLHHIIADGMSVNILFRDLLRLYQGETLPALAVQCKDIAVWQESEAVQAERQRQEAFWLEMFSDELPVLDLPTDFPRPPVQRFEGARLSFRIDADITRKLHQLADHNQTTLYMVLLAAYQVLLNKYTGQTDFIVGTPLAGRAHSDMEPLIGMFTNTLAIRNHVQEQQSFRQLLQKVKERVLNVMEHQSYPVEELVEKLGLKREMSRNPLFDTVFAVQNLDAPLLTLPGLEVRPFEWEWQKTKFDLSWAITEGEGLEGSVEYSTHLFTETTMKRMTRHFIHILEQIVEQPDLRICQVELATGTEKAQLLHAFNQTEAPYPRRLTVNQLFAERVAMIPEHTAVIHGEERITYRELDRRANQVAAILRERGVTREQIVGLLVTPSIEMVVGIWGILKAGAAYLPIDPQYPEERIRYMLDDSGAEIVLTHADVPFAPEGQVRIDIGAIDFSQAADADEAQINAPDDLAYVIYTSGSTGKPKGVMVEHKALVNLATWHNRQFQVTAQDRMTKYAGVGFDASVWEIFPTLLAGATLIIIEDEMRYDIEALNRYMEEQGVTMSFLPTQVAEQFMQRTNRSLRTLLVGGDRLQRMVPQTYAVINNYGPTENAVVATSYELKPDQPILIGKPIANNRIYVLNRHQQLQPVGVPGELCISGASLARGYLNRPELTAEKFVANPFDSGTRLYKTGDLVRWLPDGNLEFLGRVDDQVKIRGYRIELGEISTRLLQHPAVKEALVLARPMADEQLELCAYYTANDACTIAELRVHLAQELPDYMVPAHFMELKQFPLTANGKVDKRALPVPEAGTETREYVAPRTQTERILAQVWQEVLHLERVGIHDPFFELGGDSIKAMQIAARLTPYQWKLRLKDLFQHPTIAELAAVLQREETVTEQGIVTGEVPLTPIQHWIFELNEEVDHWNMAIVLQRKEGWQTEALRKAFAKMTEHHDALRMVCRREGERIRLINRGLDGERFTLEEYDLTGEIAIAARIEQEANRLHRSIKLAEGPLVRLAVFHTKEGDFLLLIIHHLVIDAVSWRIISEDLDTAYQQALSGEEINLPPKTTSFKEWSRKLSQYANSPGFLRERAYWQQIGKERVRKLPVDKCGAETYLYQDLETIELRLSQQDTKDLLTHVHRAYQTEMNDILLAALAQTTWEWVGGKVAVELEGHGREEIIEDVDITRTVGWFTSIYPVVLEADRHHLGLTIQKVKETLRQVPHKGVGYGIMKYLTAPEHKEKMAFALRPEINFNYQGEFVQDVEKAEYRLTNMPIGQGINPLTKWPYKLDFNIFVENNELLMLIRYQRTFYHYETIERFAEQYKRNLEAMIEHCRTKVLVR</sequence>
<keyword evidence="5" id="KW-0677">Repeat</keyword>
<dbReference type="Pfam" id="PF13193">
    <property type="entry name" value="AMP-binding_C"/>
    <property type="match status" value="3"/>
</dbReference>
<dbReference type="CDD" id="cd19534">
    <property type="entry name" value="E_NRPS"/>
    <property type="match status" value="1"/>
</dbReference>
<dbReference type="InterPro" id="IPR006162">
    <property type="entry name" value="Ppantetheine_attach_site"/>
</dbReference>
<dbReference type="NCBIfam" id="NF003417">
    <property type="entry name" value="PRK04813.1"/>
    <property type="match status" value="3"/>
</dbReference>
<dbReference type="InterPro" id="IPR001242">
    <property type="entry name" value="Condensation_dom"/>
</dbReference>
<dbReference type="Pfam" id="PF00668">
    <property type="entry name" value="Condensation"/>
    <property type="match status" value="4"/>
</dbReference>
<dbReference type="SUPFAM" id="SSF47336">
    <property type="entry name" value="ACP-like"/>
    <property type="match status" value="3"/>
</dbReference>
<dbReference type="PANTHER" id="PTHR45527">
    <property type="entry name" value="NONRIBOSOMAL PEPTIDE SYNTHETASE"/>
    <property type="match status" value="1"/>
</dbReference>
<feature type="domain" description="Carrier" evidence="7">
    <location>
        <begin position="966"/>
        <end position="1041"/>
    </location>
</feature>
<dbReference type="InterPro" id="IPR045851">
    <property type="entry name" value="AMP-bd_C_sf"/>
</dbReference>
<accession>A0ABW2RPY3</accession>
<dbReference type="Proteomes" id="UP001596500">
    <property type="component" value="Unassembled WGS sequence"/>
</dbReference>
<dbReference type="InterPro" id="IPR020845">
    <property type="entry name" value="AMP-binding_CS"/>
</dbReference>
<dbReference type="Gene3D" id="2.30.38.10">
    <property type="entry name" value="Luciferase, Domain 3"/>
    <property type="match status" value="3"/>
</dbReference>
<dbReference type="InterPro" id="IPR025110">
    <property type="entry name" value="AMP-bd_C"/>
</dbReference>
<dbReference type="InterPro" id="IPR010071">
    <property type="entry name" value="AA_adenyl_dom"/>
</dbReference>
<dbReference type="Gene3D" id="3.30.559.10">
    <property type="entry name" value="Chloramphenicol acetyltransferase-like domain"/>
    <property type="match status" value="4"/>
</dbReference>
<comment type="similarity">
    <text evidence="2">Belongs to the ATP-dependent AMP-binding enzyme family.</text>
</comment>
<dbReference type="CDD" id="cd19531">
    <property type="entry name" value="LCL_NRPS-like"/>
    <property type="match status" value="2"/>
</dbReference>
<dbReference type="Gene3D" id="3.30.300.30">
    <property type="match status" value="3"/>
</dbReference>